<dbReference type="Pfam" id="PF02452">
    <property type="entry name" value="PemK_toxin"/>
    <property type="match status" value="1"/>
</dbReference>
<dbReference type="SUPFAM" id="SSF50118">
    <property type="entry name" value="Cell growth inhibitor/plasmid maintenance toxic component"/>
    <property type="match status" value="1"/>
</dbReference>
<reference evidence="1 2" key="1">
    <citation type="journal article" date="2015" name="Int. J. Syst. Evol. Microbiol.">
        <title>Halomonas salicampi sp. nov., a halotolerant and alkalitolerant bacterium isolated from a saltern soil.</title>
        <authorList>
            <person name="Lee J.C."/>
            <person name="Kim Y.S."/>
            <person name="Yun B.S."/>
            <person name="Whang K.S."/>
        </authorList>
    </citation>
    <scope>NUCLEOTIDE SEQUENCE [LARGE SCALE GENOMIC DNA]</scope>
    <source>
        <strain evidence="1 2">BH103</strain>
    </source>
</reference>
<dbReference type="InterPro" id="IPR003477">
    <property type="entry name" value="PemK-like"/>
</dbReference>
<evidence type="ECO:0000313" key="1">
    <source>
        <dbReference type="EMBL" id="NYS59993.1"/>
    </source>
</evidence>
<dbReference type="GO" id="GO:0016075">
    <property type="term" value="P:rRNA catabolic process"/>
    <property type="evidence" value="ECO:0007669"/>
    <property type="project" value="TreeGrafter"/>
</dbReference>
<name>A0A7Z0RTZ6_9GAMM</name>
<dbReference type="PANTHER" id="PTHR33988:SF1">
    <property type="entry name" value="ENDORIBONUCLEASE MAZF7-RELATED"/>
    <property type="match status" value="1"/>
</dbReference>
<keyword evidence="2" id="KW-1185">Reference proteome</keyword>
<dbReference type="Gene3D" id="2.30.30.110">
    <property type="match status" value="1"/>
</dbReference>
<organism evidence="1 2">
    <name type="scientific">Vreelandella salicampi</name>
    <dbReference type="NCBI Taxonomy" id="1449798"/>
    <lineage>
        <taxon>Bacteria</taxon>
        <taxon>Pseudomonadati</taxon>
        <taxon>Pseudomonadota</taxon>
        <taxon>Gammaproteobacteria</taxon>
        <taxon>Oceanospirillales</taxon>
        <taxon>Halomonadaceae</taxon>
        <taxon>Vreelandella</taxon>
    </lineage>
</organism>
<proteinExistence type="predicted"/>
<dbReference type="RefSeq" id="WP_179929320.1">
    <property type="nucleotide sequence ID" value="NZ_JACCDF010000002.1"/>
</dbReference>
<dbReference type="PANTHER" id="PTHR33988">
    <property type="entry name" value="ENDORIBONUCLEASE MAZF-RELATED"/>
    <property type="match status" value="1"/>
</dbReference>
<accession>A0A7Z0RTZ6</accession>
<dbReference type="InterPro" id="IPR011067">
    <property type="entry name" value="Plasmid_toxin/cell-grow_inhib"/>
</dbReference>
<gene>
    <name evidence="1" type="ORF">HZS81_04360</name>
</gene>
<dbReference type="GO" id="GO:0004521">
    <property type="term" value="F:RNA endonuclease activity"/>
    <property type="evidence" value="ECO:0007669"/>
    <property type="project" value="TreeGrafter"/>
</dbReference>
<protein>
    <submittedName>
        <fullName evidence="1">Type II toxin-antitoxin system PemK/MazF family toxin</fullName>
    </submittedName>
</protein>
<dbReference type="EMBL" id="JACCDF010000002">
    <property type="protein sequence ID" value="NYS59993.1"/>
    <property type="molecule type" value="Genomic_DNA"/>
</dbReference>
<dbReference type="GO" id="GO:0006402">
    <property type="term" value="P:mRNA catabolic process"/>
    <property type="evidence" value="ECO:0007669"/>
    <property type="project" value="TreeGrafter"/>
</dbReference>
<dbReference type="Proteomes" id="UP000586119">
    <property type="component" value="Unassembled WGS sequence"/>
</dbReference>
<comment type="caution">
    <text evidence="1">The sequence shown here is derived from an EMBL/GenBank/DDBJ whole genome shotgun (WGS) entry which is preliminary data.</text>
</comment>
<dbReference type="AlphaFoldDB" id="A0A7Z0RTZ6"/>
<evidence type="ECO:0000313" key="2">
    <source>
        <dbReference type="Proteomes" id="UP000586119"/>
    </source>
</evidence>
<sequence>MRRGDLVTVSLQGDFGKPRPALVIQLDQFSNTASITVLPLSSARVDAPLIRVDVEPTPENGLRRPSQVMVDKAMTLKRDKVNASFGRLEDEVMVSVNRLLALFLGCA</sequence>
<dbReference type="GO" id="GO:0003677">
    <property type="term" value="F:DNA binding"/>
    <property type="evidence" value="ECO:0007669"/>
    <property type="project" value="InterPro"/>
</dbReference>